<sequence>MPLFTPHRALAMLLTAALPALAFTCGTPPCDLCEPCPTQRLGSLGLQARSRTWLPATSPDSVRFVSSNGFRAALQRVPLPPDSVPVLPGRYPEYSALTYAAPSTCGEYYQAERLRLRYQGRNINLTLTHDLTRDLSGQYPQGNLPLGSPLTRASADTLPDVVLLDFNGTNRAVFPVVRRPYRSVFQPPSFGGQVRYQDSVRLAGRTFFGVYQFEQLNSLPNALTLRYLYFQPGQGVVGFTYTNNEQWARF</sequence>
<dbReference type="RefSeq" id="WP_126691638.1">
    <property type="nucleotide sequence ID" value="NZ_RXOF01000001.1"/>
</dbReference>
<evidence type="ECO:0000313" key="2">
    <source>
        <dbReference type="EMBL" id="RTQ53711.1"/>
    </source>
</evidence>
<keyword evidence="3" id="KW-1185">Reference proteome</keyword>
<reference evidence="2 3" key="1">
    <citation type="submission" date="2018-12" db="EMBL/GenBank/DDBJ databases">
        <title>Hymenobacter gummosus sp. nov., isolated from a spring.</title>
        <authorList>
            <person name="Nie L."/>
        </authorList>
    </citation>
    <scope>NUCLEOTIDE SEQUENCE [LARGE SCALE GENOMIC DNA]</scope>
    <source>
        <strain evidence="2 3">KCTC 52166</strain>
    </source>
</reference>
<gene>
    <name evidence="2" type="ORF">EJV47_02960</name>
</gene>
<keyword evidence="1" id="KW-0732">Signal</keyword>
<evidence type="ECO:0000256" key="1">
    <source>
        <dbReference type="SAM" id="SignalP"/>
    </source>
</evidence>
<comment type="caution">
    <text evidence="2">The sequence shown here is derived from an EMBL/GenBank/DDBJ whole genome shotgun (WGS) entry which is preliminary data.</text>
</comment>
<dbReference type="Proteomes" id="UP000282184">
    <property type="component" value="Unassembled WGS sequence"/>
</dbReference>
<dbReference type="OrthoDB" id="888485at2"/>
<dbReference type="AlphaFoldDB" id="A0A431U902"/>
<accession>A0A431U902</accession>
<feature type="chain" id="PRO_5019483186" evidence="1">
    <location>
        <begin position="23"/>
        <end position="250"/>
    </location>
</feature>
<evidence type="ECO:0000313" key="3">
    <source>
        <dbReference type="Proteomes" id="UP000282184"/>
    </source>
</evidence>
<feature type="signal peptide" evidence="1">
    <location>
        <begin position="1"/>
        <end position="22"/>
    </location>
</feature>
<name>A0A431U902_9BACT</name>
<protein>
    <submittedName>
        <fullName evidence="2">Uncharacterized protein</fullName>
    </submittedName>
</protein>
<dbReference type="EMBL" id="RXOF01000001">
    <property type="protein sequence ID" value="RTQ53711.1"/>
    <property type="molecule type" value="Genomic_DNA"/>
</dbReference>
<organism evidence="2 3">
    <name type="scientific">Hymenobacter gummosus</name>
    <dbReference type="NCBI Taxonomy" id="1776032"/>
    <lineage>
        <taxon>Bacteria</taxon>
        <taxon>Pseudomonadati</taxon>
        <taxon>Bacteroidota</taxon>
        <taxon>Cytophagia</taxon>
        <taxon>Cytophagales</taxon>
        <taxon>Hymenobacteraceae</taxon>
        <taxon>Hymenobacter</taxon>
    </lineage>
</organism>
<proteinExistence type="predicted"/>